<name>A0A2W5QJN6_VARPD</name>
<reference evidence="1 2" key="1">
    <citation type="submission" date="2017-08" db="EMBL/GenBank/DDBJ databases">
        <title>Infants hospitalized years apart are colonized by the same room-sourced microbial strains.</title>
        <authorList>
            <person name="Brooks B."/>
            <person name="Olm M.R."/>
            <person name="Firek B.A."/>
            <person name="Baker R."/>
            <person name="Thomas B.C."/>
            <person name="Morowitz M.J."/>
            <person name="Banfield J.F."/>
        </authorList>
    </citation>
    <scope>NUCLEOTIDE SEQUENCE [LARGE SCALE GENOMIC DNA]</scope>
    <source>
        <strain evidence="1">S2_005_003_R2_41</strain>
    </source>
</reference>
<accession>A0A2W5QJN6</accession>
<dbReference type="EMBL" id="QFPP01000017">
    <property type="protein sequence ID" value="PZQ77502.1"/>
    <property type="molecule type" value="Genomic_DNA"/>
</dbReference>
<evidence type="ECO:0000313" key="1">
    <source>
        <dbReference type="EMBL" id="PZQ77502.1"/>
    </source>
</evidence>
<protein>
    <submittedName>
        <fullName evidence="1">Uncharacterized protein</fullName>
    </submittedName>
</protein>
<sequence>MPDTAAAQRMIEVMLARFDSDDAWQSQLSQQERMAARKSLESSRLLMGVVGDLMQPPLDARHPKRAEERLKTLLENIKSAARTAYEAGLLLTGVD</sequence>
<gene>
    <name evidence="1" type="ORF">DI563_03570</name>
</gene>
<dbReference type="AlphaFoldDB" id="A0A2W5QJN6"/>
<organism evidence="1 2">
    <name type="scientific">Variovorax paradoxus</name>
    <dbReference type="NCBI Taxonomy" id="34073"/>
    <lineage>
        <taxon>Bacteria</taxon>
        <taxon>Pseudomonadati</taxon>
        <taxon>Pseudomonadota</taxon>
        <taxon>Betaproteobacteria</taxon>
        <taxon>Burkholderiales</taxon>
        <taxon>Comamonadaceae</taxon>
        <taxon>Variovorax</taxon>
    </lineage>
</organism>
<dbReference type="Proteomes" id="UP000249135">
    <property type="component" value="Unassembled WGS sequence"/>
</dbReference>
<evidence type="ECO:0000313" key="2">
    <source>
        <dbReference type="Proteomes" id="UP000249135"/>
    </source>
</evidence>
<proteinExistence type="predicted"/>
<comment type="caution">
    <text evidence="1">The sequence shown here is derived from an EMBL/GenBank/DDBJ whole genome shotgun (WGS) entry which is preliminary data.</text>
</comment>